<reference evidence="1" key="1">
    <citation type="journal article" date="2020" name="Nature">
        <title>Giant virus diversity and host interactions through global metagenomics.</title>
        <authorList>
            <person name="Schulz F."/>
            <person name="Roux S."/>
            <person name="Paez-Espino D."/>
            <person name="Jungbluth S."/>
            <person name="Walsh D.A."/>
            <person name="Denef V.J."/>
            <person name="McMahon K.D."/>
            <person name="Konstantinidis K.T."/>
            <person name="Eloe-Fadrosh E.A."/>
            <person name="Kyrpides N.C."/>
            <person name="Woyke T."/>
        </authorList>
    </citation>
    <scope>NUCLEOTIDE SEQUENCE</scope>
    <source>
        <strain evidence="1">GVMAG-M-3300027804-48</strain>
    </source>
</reference>
<protein>
    <recommendedName>
        <fullName evidence="2">C3H1-type domain-containing protein</fullName>
    </recommendedName>
</protein>
<sequence>MPAKMYCFYTSFCTDDNCRCVHHHPRNERQLLSEIINTSPEHVKLITEFKPLGKVPCKFGVRCFEKDCTFTHSGVNDLEMRKVIFKQFNKQLKAIQMRKKIAQEIQEAKNGKVDWADM</sequence>
<evidence type="ECO:0008006" key="2">
    <source>
        <dbReference type="Google" id="ProtNLM"/>
    </source>
</evidence>
<dbReference type="AlphaFoldDB" id="A0A6C0LGX7"/>
<dbReference type="EMBL" id="MN740494">
    <property type="protein sequence ID" value="QHU29737.1"/>
    <property type="molecule type" value="Genomic_DNA"/>
</dbReference>
<proteinExistence type="predicted"/>
<organism evidence="1">
    <name type="scientific">viral metagenome</name>
    <dbReference type="NCBI Taxonomy" id="1070528"/>
    <lineage>
        <taxon>unclassified sequences</taxon>
        <taxon>metagenomes</taxon>
        <taxon>organismal metagenomes</taxon>
    </lineage>
</organism>
<dbReference type="Gene3D" id="4.10.1000.40">
    <property type="match status" value="1"/>
</dbReference>
<evidence type="ECO:0000313" key="1">
    <source>
        <dbReference type="EMBL" id="QHU29737.1"/>
    </source>
</evidence>
<name>A0A6C0LGX7_9ZZZZ</name>
<accession>A0A6C0LGX7</accession>